<accession>A0A367Q637</accession>
<evidence type="ECO:0000256" key="1">
    <source>
        <dbReference type="SAM" id="Phobius"/>
    </source>
</evidence>
<feature type="transmembrane region" description="Helical" evidence="1">
    <location>
        <begin position="111"/>
        <end position="136"/>
    </location>
</feature>
<organism evidence="2 3">
    <name type="scientific">Nostoc minutum NIES-26</name>
    <dbReference type="NCBI Taxonomy" id="1844469"/>
    <lineage>
        <taxon>Bacteria</taxon>
        <taxon>Bacillati</taxon>
        <taxon>Cyanobacteriota</taxon>
        <taxon>Cyanophyceae</taxon>
        <taxon>Nostocales</taxon>
        <taxon>Nostocaceae</taxon>
        <taxon>Nostoc</taxon>
    </lineage>
</organism>
<dbReference type="EMBL" id="LXQD01000342">
    <property type="protein sequence ID" value="RCJ19230.1"/>
    <property type="molecule type" value="Genomic_DNA"/>
</dbReference>
<keyword evidence="3" id="KW-1185">Reference proteome</keyword>
<dbReference type="AlphaFoldDB" id="A0A367Q637"/>
<name>A0A367Q637_9NOSO</name>
<keyword evidence="1" id="KW-0812">Transmembrane</keyword>
<comment type="caution">
    <text evidence="2">The sequence shown here is derived from an EMBL/GenBank/DDBJ whole genome shotgun (WGS) entry which is preliminary data.</text>
</comment>
<gene>
    <name evidence="2" type="ORF">A6770_32225</name>
</gene>
<reference evidence="2" key="1">
    <citation type="submission" date="2016-04" db="EMBL/GenBank/DDBJ databases">
        <authorList>
            <person name="Tabuchi Yagui T.R."/>
        </authorList>
    </citation>
    <scope>NUCLEOTIDE SEQUENCE [LARGE SCALE GENOMIC DNA]</scope>
    <source>
        <strain evidence="2">NIES-26</strain>
    </source>
</reference>
<dbReference type="Proteomes" id="UP000252107">
    <property type="component" value="Unassembled WGS sequence"/>
</dbReference>
<protein>
    <submittedName>
        <fullName evidence="2">Uncharacterized protein</fullName>
    </submittedName>
</protein>
<evidence type="ECO:0000313" key="2">
    <source>
        <dbReference type="EMBL" id="RCJ19230.1"/>
    </source>
</evidence>
<proteinExistence type="predicted"/>
<keyword evidence="1" id="KW-1133">Transmembrane helix</keyword>
<sequence>MHINLRSLEAINELPNKGETMLTSNHIRRLQATDRWLREIRDSQEFRQLKYYPDVTLGDAIQAIGELLDEHDHCDYKPSNFTNDQWHKYVEPRPVMHIRRMKTWREKINSFILDAASEVAILSLLTTGFMVVGAIFCHGFDRIEESRGEEYQPTWIYNAKIFEGSAIASIAVFLGASLTGAVAVTAGEKQDD</sequence>
<feature type="transmembrane region" description="Helical" evidence="1">
    <location>
        <begin position="166"/>
        <end position="186"/>
    </location>
</feature>
<evidence type="ECO:0000313" key="3">
    <source>
        <dbReference type="Proteomes" id="UP000252107"/>
    </source>
</evidence>
<keyword evidence="1" id="KW-0472">Membrane</keyword>